<dbReference type="WBParaSite" id="TREG1_14810.3">
    <property type="protein sequence ID" value="TREG1_14810.3"/>
    <property type="gene ID" value="TREG1_14810"/>
</dbReference>
<reference evidence="9" key="2">
    <citation type="submission" date="2023-11" db="UniProtKB">
        <authorList>
            <consortium name="WormBaseParasite"/>
        </authorList>
    </citation>
    <scope>IDENTIFICATION</scope>
</reference>
<feature type="binding site" evidence="5">
    <location>
        <position position="181"/>
    </location>
    <ligand>
        <name>Zn(2+)</name>
        <dbReference type="ChEBI" id="CHEBI:29105"/>
        <label>1</label>
    </ligand>
</feature>
<feature type="binding site" evidence="5">
    <location>
        <position position="218"/>
    </location>
    <ligand>
        <name>Zn(2+)</name>
        <dbReference type="ChEBI" id="CHEBI:29105"/>
        <label>2</label>
    </ligand>
</feature>
<feature type="binding site" evidence="5">
    <location>
        <position position="330"/>
    </location>
    <ligand>
        <name>Zn(2+)</name>
        <dbReference type="ChEBI" id="CHEBI:29105"/>
        <label>1</label>
    </ligand>
</feature>
<dbReference type="GO" id="GO:0004114">
    <property type="term" value="F:3',5'-cyclic-nucleotide phosphodiesterase activity"/>
    <property type="evidence" value="ECO:0007669"/>
    <property type="project" value="InterPro"/>
</dbReference>
<keyword evidence="2" id="KW-0378">Hydrolase</keyword>
<evidence type="ECO:0000256" key="5">
    <source>
        <dbReference type="PIRSR" id="PIRSR623088-3"/>
    </source>
</evidence>
<sequence length="698" mass="79480">MIIHVKTVAAEIMINLFVSALYRSRMSCLQKFKNSPCKQRHYRSNSFSAIGCRQTEQMAGSIKLFYLYEDNNCSNIVNNGNSSGEKEKLSKIECGTDEIFLSFIDYPTGHVKLKNLNSWDFNIFHIRKISCNYTVREIGLQILDEYDLFRKLKLNYFMMARIFTATEAVYHNYNPYHTALHAADVLQAVHCFISRTKLSSILNPPEIFGILLAAAFHDADHPGVNQSYLEKTGSFLVDLHKSVSVLEKHHIKVGLCTLRESGLSECLEQEDWTIVRDCFVQVILATDISYQGVYRKQFAELSKSCTASPSVPFTQSERILLMQMALKCADISNPCRHWPICEEWAKRVCTELFCQGDRERHQWSLQPIPAMDRTKFTIQRLQIGFVRDMVKPLFALWHEFLQSDLTMIVLQYLDENLKLWLDQMSGVEVKCPTTFYRLGSLDSHSSLNLKDMQLVSSSDDESDEQGDEDGLEISNEKAKEDLHQPYISSVHAANQPVENFNTQYEAVDSDDYSPPSNLQQTVFITTRVIRRHSLPETQLAIRKTFNFSLSNKPSNVGMLKSDPQTILQTKSPTTMSFTSANNNNNNNSNKDNDTNNDSGSNNLLPTLNRLKIHSPALKTLITSGTPSANILQMLCEEVINNTSKCLPVSNTDIRSVQKSLRLKESKLEQKTLDFNSEHSFLRFAALAHRRSSAPITEH</sequence>
<keyword evidence="1 5" id="KW-0479">Metal-binding</keyword>
<evidence type="ECO:0000256" key="3">
    <source>
        <dbReference type="PIRSR" id="PIRSR623088-1"/>
    </source>
</evidence>
<dbReference type="Pfam" id="PF00233">
    <property type="entry name" value="PDEase_I"/>
    <property type="match status" value="1"/>
</dbReference>
<feature type="domain" description="PDEase" evidence="7">
    <location>
        <begin position="96"/>
        <end position="427"/>
    </location>
</feature>
<name>A0AA85JB43_TRIRE</name>
<evidence type="ECO:0000313" key="9">
    <source>
        <dbReference type="WBParaSite" id="TREG1_14810.3"/>
    </source>
</evidence>
<dbReference type="InterPro" id="IPR003607">
    <property type="entry name" value="HD/PDEase_dom"/>
</dbReference>
<feature type="binding site" evidence="4">
    <location>
        <position position="218"/>
    </location>
    <ligand>
        <name>AMP</name>
        <dbReference type="ChEBI" id="CHEBI:456215"/>
    </ligand>
</feature>
<dbReference type="InterPro" id="IPR036971">
    <property type="entry name" value="PDEase_catalytic_dom_sf"/>
</dbReference>
<dbReference type="PRINTS" id="PR00387">
    <property type="entry name" value="PDIESTERASE1"/>
</dbReference>
<dbReference type="InterPro" id="IPR023088">
    <property type="entry name" value="PDEase"/>
</dbReference>
<evidence type="ECO:0000259" key="7">
    <source>
        <dbReference type="PROSITE" id="PS51845"/>
    </source>
</evidence>
<dbReference type="AlphaFoldDB" id="A0AA85JB43"/>
<evidence type="ECO:0000256" key="6">
    <source>
        <dbReference type="SAM" id="MobiDB-lite"/>
    </source>
</evidence>
<feature type="binding site" evidence="4">
    <location>
        <begin position="177"/>
        <end position="181"/>
    </location>
    <ligand>
        <name>AMP</name>
        <dbReference type="ChEBI" id="CHEBI:456215"/>
    </ligand>
</feature>
<dbReference type="SMART" id="SM00471">
    <property type="entry name" value="HDc"/>
    <property type="match status" value="1"/>
</dbReference>
<evidence type="ECO:0000256" key="1">
    <source>
        <dbReference type="ARBA" id="ARBA00022723"/>
    </source>
</evidence>
<dbReference type="SUPFAM" id="SSF109604">
    <property type="entry name" value="HD-domain/PDEase-like"/>
    <property type="match status" value="1"/>
</dbReference>
<feature type="binding site" evidence="5">
    <location>
        <position position="217"/>
    </location>
    <ligand>
        <name>Zn(2+)</name>
        <dbReference type="ChEBI" id="CHEBI:29105"/>
        <label>1</label>
    </ligand>
</feature>
<dbReference type="Gene3D" id="1.10.1300.10">
    <property type="entry name" value="3'5'-cyclic nucleotide phosphodiesterase, catalytic domain"/>
    <property type="match status" value="1"/>
</dbReference>
<evidence type="ECO:0000256" key="2">
    <source>
        <dbReference type="ARBA" id="ARBA00022801"/>
    </source>
</evidence>
<dbReference type="InterPro" id="IPR002073">
    <property type="entry name" value="PDEase_catalytic_dom"/>
</dbReference>
<feature type="compositionally biased region" description="Low complexity" evidence="6">
    <location>
        <begin position="581"/>
        <end position="602"/>
    </location>
</feature>
<dbReference type="GO" id="GO:0007165">
    <property type="term" value="P:signal transduction"/>
    <property type="evidence" value="ECO:0007669"/>
    <property type="project" value="InterPro"/>
</dbReference>
<organism evidence="8 9">
    <name type="scientific">Trichobilharzia regenti</name>
    <name type="common">Nasal bird schistosome</name>
    <dbReference type="NCBI Taxonomy" id="157069"/>
    <lineage>
        <taxon>Eukaryota</taxon>
        <taxon>Metazoa</taxon>
        <taxon>Spiralia</taxon>
        <taxon>Lophotrochozoa</taxon>
        <taxon>Platyhelminthes</taxon>
        <taxon>Trematoda</taxon>
        <taxon>Digenea</taxon>
        <taxon>Strigeidida</taxon>
        <taxon>Schistosomatoidea</taxon>
        <taxon>Schistosomatidae</taxon>
        <taxon>Trichobilharzia</taxon>
    </lineage>
</organism>
<evidence type="ECO:0000313" key="8">
    <source>
        <dbReference type="Proteomes" id="UP000050795"/>
    </source>
</evidence>
<protein>
    <recommendedName>
        <fullName evidence="7">PDEase domain-containing protein</fullName>
    </recommendedName>
</protein>
<dbReference type="CDD" id="cd00077">
    <property type="entry name" value="HDc"/>
    <property type="match status" value="1"/>
</dbReference>
<feature type="region of interest" description="Disordered" evidence="6">
    <location>
        <begin position="574"/>
        <end position="602"/>
    </location>
</feature>
<dbReference type="Proteomes" id="UP000050795">
    <property type="component" value="Unassembled WGS sequence"/>
</dbReference>
<accession>A0AA85JB43</accession>
<keyword evidence="8" id="KW-1185">Reference proteome</keyword>
<feature type="binding site" evidence="4">
    <location>
        <position position="382"/>
    </location>
    <ligand>
        <name>AMP</name>
        <dbReference type="ChEBI" id="CHEBI:456215"/>
    </ligand>
</feature>
<dbReference type="PROSITE" id="PS51845">
    <property type="entry name" value="PDEASE_I_2"/>
    <property type="match status" value="1"/>
</dbReference>
<proteinExistence type="predicted"/>
<dbReference type="GO" id="GO:0046872">
    <property type="term" value="F:metal ion binding"/>
    <property type="evidence" value="ECO:0007669"/>
    <property type="project" value="UniProtKB-KW"/>
</dbReference>
<feature type="active site" description="Proton donor" evidence="3">
    <location>
        <position position="177"/>
    </location>
</feature>
<feature type="binding site" evidence="5">
    <location>
        <position position="218"/>
    </location>
    <ligand>
        <name>Zn(2+)</name>
        <dbReference type="ChEBI" id="CHEBI:29105"/>
        <label>1</label>
    </ligand>
</feature>
<reference evidence="8" key="1">
    <citation type="submission" date="2022-06" db="EMBL/GenBank/DDBJ databases">
        <authorList>
            <person name="Berger JAMES D."/>
            <person name="Berger JAMES D."/>
        </authorList>
    </citation>
    <scope>NUCLEOTIDE SEQUENCE [LARGE SCALE GENOMIC DNA]</scope>
</reference>
<feature type="binding site" evidence="4">
    <location>
        <position position="330"/>
    </location>
    <ligand>
        <name>AMP</name>
        <dbReference type="ChEBI" id="CHEBI:456215"/>
    </ligand>
</feature>
<evidence type="ECO:0000256" key="4">
    <source>
        <dbReference type="PIRSR" id="PIRSR623088-2"/>
    </source>
</evidence>
<dbReference type="PANTHER" id="PTHR11347">
    <property type="entry name" value="CYCLIC NUCLEOTIDE PHOSPHODIESTERASE"/>
    <property type="match status" value="1"/>
</dbReference>